<dbReference type="PANTHER" id="PTHR39640">
    <property type="entry name" value="VNG6129C"/>
    <property type="match status" value="1"/>
</dbReference>
<dbReference type="AlphaFoldDB" id="A0A8J8C6Q3"/>
<accession>A0A8J8C6Q3</accession>
<dbReference type="PIRSF" id="PIRSF019435">
    <property type="entry name" value="UCP019435"/>
    <property type="match status" value="1"/>
</dbReference>
<dbReference type="InterPro" id="IPR008508">
    <property type="entry name" value="Bax1"/>
</dbReference>
<name>A0A8J8C6Q3_9EURY</name>
<dbReference type="EMBL" id="RKLQ01000001">
    <property type="protein sequence ID" value="MBX0302531.1"/>
    <property type="molecule type" value="Genomic_DNA"/>
</dbReference>
<dbReference type="PANTHER" id="PTHR39640:SF1">
    <property type="entry name" value="DUF790 FAMILY PROTEIN"/>
    <property type="match status" value="1"/>
</dbReference>
<evidence type="ECO:0000313" key="2">
    <source>
        <dbReference type="Proteomes" id="UP000783863"/>
    </source>
</evidence>
<protein>
    <submittedName>
        <fullName evidence="1">DUF790 family protein</fullName>
    </submittedName>
</protein>
<dbReference type="Pfam" id="PF05626">
    <property type="entry name" value="DUF790"/>
    <property type="match status" value="1"/>
</dbReference>
<proteinExistence type="predicted"/>
<gene>
    <name evidence="1" type="ORF">EGD98_02470</name>
</gene>
<dbReference type="RefSeq" id="WP_220586767.1">
    <property type="nucleotide sequence ID" value="NZ_RKLQ01000001.1"/>
</dbReference>
<sequence length="514" mass="56533">MLTKELLRVSRAGGGYHPQFADEGHERLAARVLGVYQGHVGESRSTLQRALTDIEGEAEDFKLVRGFAKLVEREATVETRAPMPPERARKRVFEAAEAVGVVTEGERSAALSRAADGLGLDADALESSLYADLEDRQILVDVDARWSPSELVGQYNLSLAQTALFDATEVRVRSSDPKAVVSAVKRLRLMYEIRQTPEGREVVVTGPDAIFSNTRRYGTRFARLLRTVAETSEWTLSATIDDRGTERELRLTEADVAVPGVEPVTDVTYDSGVEADFAARFGSLGLDWALIREPEPLEAGEHVVIPDFAFDWRPGGDGEVRDTASGDTDLRIFFEVMGFWTPEYVQKKLDRLADVDDVTMLVAVDESLGVGEQIEARDHRAIPYSGTIRVKDIRDALRPYEDDLVAESAADLPEKLRPDADVVSLAALASDYGVSEDAIEDKAVPDHERVGRTLIRPSVLDDLGERIEPDMSLSAVEDILEAYGIDDDGAVLSRLGYRIEWDGLSGGTVRERSA</sequence>
<comment type="caution">
    <text evidence="1">The sequence shown here is derived from an EMBL/GenBank/DDBJ whole genome shotgun (WGS) entry which is preliminary data.</text>
</comment>
<organism evidence="1 2">
    <name type="scientific">Haloarcula salinisoli</name>
    <dbReference type="NCBI Taxonomy" id="2487746"/>
    <lineage>
        <taxon>Archaea</taxon>
        <taxon>Methanobacteriati</taxon>
        <taxon>Methanobacteriota</taxon>
        <taxon>Stenosarchaea group</taxon>
        <taxon>Halobacteria</taxon>
        <taxon>Halobacteriales</taxon>
        <taxon>Haloarculaceae</taxon>
        <taxon>Haloarcula</taxon>
    </lineage>
</organism>
<keyword evidence="2" id="KW-1185">Reference proteome</keyword>
<reference evidence="1" key="1">
    <citation type="submission" date="2021-06" db="EMBL/GenBank/DDBJ databases">
        <title>Halomicroarcula sp. F24A a new haloarchaeum isolated from saline soil.</title>
        <authorList>
            <person name="Duran-Viseras A."/>
            <person name="Sanchez-Porro C."/>
            <person name="Ventosa A."/>
        </authorList>
    </citation>
    <scope>NUCLEOTIDE SEQUENCE</scope>
    <source>
        <strain evidence="1">F24A</strain>
    </source>
</reference>
<evidence type="ECO:0000313" key="1">
    <source>
        <dbReference type="EMBL" id="MBX0302531.1"/>
    </source>
</evidence>
<dbReference type="Proteomes" id="UP000783863">
    <property type="component" value="Unassembled WGS sequence"/>
</dbReference>